<gene>
    <name evidence="2" type="ORF">MNB_SV-15-898</name>
</gene>
<accession>A0A1W1EKL2</accession>
<dbReference type="Gene3D" id="3.30.70.100">
    <property type="match status" value="1"/>
</dbReference>
<sequence length="96" mass="11176">MVVHIVMFKFKEENREANILEAQDRLNSLIEFVPSLDTIEIGIDFDKSQRAMDLVLTATFKDKNALEDYAIDKSHLEVVEFMKSVTEYSKVVDYQK</sequence>
<evidence type="ECO:0000259" key="1">
    <source>
        <dbReference type="PROSITE" id="PS51502"/>
    </source>
</evidence>
<evidence type="ECO:0000313" key="2">
    <source>
        <dbReference type="EMBL" id="SHO81332.1"/>
    </source>
</evidence>
<organism evidence="2">
    <name type="scientific">hydrothermal vent metagenome</name>
    <dbReference type="NCBI Taxonomy" id="652676"/>
    <lineage>
        <taxon>unclassified sequences</taxon>
        <taxon>metagenomes</taxon>
        <taxon>ecological metagenomes</taxon>
    </lineage>
</organism>
<feature type="domain" description="Stress-response A/B barrel" evidence="1">
    <location>
        <begin position="2"/>
        <end position="94"/>
    </location>
</feature>
<dbReference type="AlphaFoldDB" id="A0A1W1EKL2"/>
<dbReference type="EMBL" id="FRYL01000038">
    <property type="protein sequence ID" value="SHO81332.1"/>
    <property type="molecule type" value="Genomic_DNA"/>
</dbReference>
<proteinExistence type="predicted"/>
<reference evidence="2" key="1">
    <citation type="submission" date="2016-10" db="EMBL/GenBank/DDBJ databases">
        <authorList>
            <person name="de Groot N.N."/>
        </authorList>
    </citation>
    <scope>NUCLEOTIDE SEQUENCE</scope>
</reference>
<name>A0A1W1EKL2_9ZZZZ</name>
<dbReference type="PANTHER" id="PTHR37832">
    <property type="entry name" value="BLL2683 PROTEIN"/>
    <property type="match status" value="1"/>
</dbReference>
<dbReference type="PANTHER" id="PTHR37832:SF1">
    <property type="entry name" value="STRESS-RESPONSE A_B BARREL DOMAIN-CONTAINING PROTEIN"/>
    <property type="match status" value="1"/>
</dbReference>
<dbReference type="SMART" id="SM00886">
    <property type="entry name" value="Dabb"/>
    <property type="match status" value="1"/>
</dbReference>
<dbReference type="PROSITE" id="PS51502">
    <property type="entry name" value="S_R_A_B_BARREL"/>
    <property type="match status" value="1"/>
</dbReference>
<dbReference type="InterPro" id="IPR013097">
    <property type="entry name" value="Dabb"/>
</dbReference>
<dbReference type="Pfam" id="PF07876">
    <property type="entry name" value="Dabb"/>
    <property type="match status" value="1"/>
</dbReference>
<dbReference type="InterPro" id="IPR011008">
    <property type="entry name" value="Dimeric_a/b-barrel"/>
</dbReference>
<dbReference type="SUPFAM" id="SSF54909">
    <property type="entry name" value="Dimeric alpha+beta barrel"/>
    <property type="match status" value="1"/>
</dbReference>
<protein>
    <submittedName>
        <fullName evidence="2">Stress responsive alpha-beta barrel domain protein Dabb</fullName>
    </submittedName>
</protein>